<dbReference type="InterPro" id="IPR029044">
    <property type="entry name" value="Nucleotide-diphossugar_trans"/>
</dbReference>
<dbReference type="PANTHER" id="PTHR31646:SF1">
    <property type="entry name" value="ALPHA-1,2-MANNOSYLTRANSFERASE MNN2"/>
    <property type="match status" value="1"/>
</dbReference>
<gene>
    <name evidence="12" type="ORF">PBRA_008941</name>
</gene>
<accession>A0A0G4J4C1</accession>
<sequence>MHRVAVLAVSVLAAVSLVRAIGLVRRAADVVDPSTSSVQTPRPVLRAGRALWSTIADAARKADLAHVPEFSIDLAGDPGCQFARVPHPWVFAVAMSPEAIERARWQWHTFLDNVPRTAPDALLRGGRGIVMSGGRLQHLHTAVITITRLRQLGCDLPIELWFLGDEMPGQSLIAYFARLRVAVRCMCDVDGGQGAGVDLGFVHADKRFQIKSMALVMSAFRDILFLDSDNLPAADPTYLFDHVAYRRTGAMFWPDYWACNTHAAYWEILDLHPETSDGRGTFETGQMLVDKARHWQAMMLALEMNLQAGLHYNLGTGGHRCGGGDKETFPAAFDALGHSYHKVGRQPDFLGRFQPGGGFEGTAIVQYDPDMAKVAFLHANTFKFSPDGLLGGERRRWTVDEARKLLGRDDGDLEKECLAIMVDFICSREYAEHAGRAHADKCPALRAALATL</sequence>
<comment type="similarity">
    <text evidence="3">Belongs to the MNN1/MNT family.</text>
</comment>
<evidence type="ECO:0000256" key="5">
    <source>
        <dbReference type="ARBA" id="ARBA00022692"/>
    </source>
</evidence>
<evidence type="ECO:0000256" key="6">
    <source>
        <dbReference type="ARBA" id="ARBA00022968"/>
    </source>
</evidence>
<evidence type="ECO:0000313" key="12">
    <source>
        <dbReference type="EMBL" id="CEP02357.1"/>
    </source>
</evidence>
<name>A0A0G4J4C1_PLABS</name>
<organism evidence="12 13">
    <name type="scientific">Plasmodiophora brassicae</name>
    <name type="common">Clubroot disease agent</name>
    <dbReference type="NCBI Taxonomy" id="37360"/>
    <lineage>
        <taxon>Eukaryota</taxon>
        <taxon>Sar</taxon>
        <taxon>Rhizaria</taxon>
        <taxon>Endomyxa</taxon>
        <taxon>Phytomyxea</taxon>
        <taxon>Plasmodiophorida</taxon>
        <taxon>Plasmodiophoridae</taxon>
        <taxon>Plasmodiophora</taxon>
    </lineage>
</organism>
<keyword evidence="7" id="KW-1133">Transmembrane helix</keyword>
<evidence type="ECO:0000256" key="1">
    <source>
        <dbReference type="ARBA" id="ARBA00004394"/>
    </source>
</evidence>
<reference evidence="12 13" key="1">
    <citation type="submission" date="2015-02" db="EMBL/GenBank/DDBJ databases">
        <authorList>
            <person name="Chooi Y.-H."/>
        </authorList>
    </citation>
    <scope>NUCLEOTIDE SEQUENCE [LARGE SCALE GENOMIC DNA]</scope>
    <source>
        <strain evidence="12">E3</strain>
    </source>
</reference>
<dbReference type="InterPro" id="IPR022751">
    <property type="entry name" value="Alpha_mannosyltransferase"/>
</dbReference>
<keyword evidence="13" id="KW-1185">Reference proteome</keyword>
<keyword evidence="11" id="KW-0732">Signal</keyword>
<dbReference type="STRING" id="37360.A0A0G4J4C1"/>
<dbReference type="EMBL" id="CDSF01000125">
    <property type="protein sequence ID" value="CEP02357.1"/>
    <property type="molecule type" value="Genomic_DNA"/>
</dbReference>
<evidence type="ECO:0000256" key="8">
    <source>
        <dbReference type="ARBA" id="ARBA00023034"/>
    </source>
</evidence>
<dbReference type="AlphaFoldDB" id="A0A0G4J4C1"/>
<keyword evidence="5" id="KW-0812">Transmembrane</keyword>
<comment type="subcellular location">
    <subcellularLocation>
        <location evidence="10">Endomembrane system</location>
        <topology evidence="10">Single-pass membrane protein</topology>
    </subcellularLocation>
    <subcellularLocation>
        <location evidence="1">Golgi apparatus membrane</location>
    </subcellularLocation>
    <subcellularLocation>
        <location evidence="2">Membrane</location>
        <topology evidence="2">Single-pass type II membrane protein</topology>
    </subcellularLocation>
</comment>
<keyword evidence="8" id="KW-0333">Golgi apparatus</keyword>
<dbReference type="Pfam" id="PF11051">
    <property type="entry name" value="Mannosyl_trans3"/>
    <property type="match status" value="2"/>
</dbReference>
<dbReference type="SUPFAM" id="SSF53448">
    <property type="entry name" value="Nucleotide-diphospho-sugar transferases"/>
    <property type="match status" value="1"/>
</dbReference>
<dbReference type="OrthoDB" id="430354at2759"/>
<evidence type="ECO:0000256" key="11">
    <source>
        <dbReference type="SAM" id="SignalP"/>
    </source>
</evidence>
<keyword evidence="9" id="KW-0472">Membrane</keyword>
<evidence type="ECO:0000256" key="10">
    <source>
        <dbReference type="ARBA" id="ARBA00037847"/>
    </source>
</evidence>
<keyword evidence="4" id="KW-0808">Transferase</keyword>
<dbReference type="GO" id="GO:0000026">
    <property type="term" value="F:alpha-1,2-mannosyltransferase activity"/>
    <property type="evidence" value="ECO:0007669"/>
    <property type="project" value="TreeGrafter"/>
</dbReference>
<feature type="chain" id="PRO_5005193493" evidence="11">
    <location>
        <begin position="21"/>
        <end position="452"/>
    </location>
</feature>
<evidence type="ECO:0000256" key="3">
    <source>
        <dbReference type="ARBA" id="ARBA00009105"/>
    </source>
</evidence>
<evidence type="ECO:0000256" key="2">
    <source>
        <dbReference type="ARBA" id="ARBA00004606"/>
    </source>
</evidence>
<dbReference type="GO" id="GO:0000139">
    <property type="term" value="C:Golgi membrane"/>
    <property type="evidence" value="ECO:0007669"/>
    <property type="project" value="UniProtKB-SubCell"/>
</dbReference>
<dbReference type="GO" id="GO:0046354">
    <property type="term" value="P:mannan biosynthetic process"/>
    <property type="evidence" value="ECO:0007669"/>
    <property type="project" value="TreeGrafter"/>
</dbReference>
<evidence type="ECO:0000256" key="9">
    <source>
        <dbReference type="ARBA" id="ARBA00023136"/>
    </source>
</evidence>
<feature type="signal peptide" evidence="11">
    <location>
        <begin position="1"/>
        <end position="20"/>
    </location>
</feature>
<keyword evidence="6" id="KW-0735">Signal-anchor</keyword>
<protein>
    <submittedName>
        <fullName evidence="12">Uncharacterized protein</fullName>
    </submittedName>
</protein>
<dbReference type="Proteomes" id="UP000039324">
    <property type="component" value="Unassembled WGS sequence"/>
</dbReference>
<proteinExistence type="inferred from homology"/>
<dbReference type="PANTHER" id="PTHR31646">
    <property type="entry name" value="ALPHA-1,2-MANNOSYLTRANSFERASE MNN2"/>
    <property type="match status" value="1"/>
</dbReference>
<evidence type="ECO:0000256" key="7">
    <source>
        <dbReference type="ARBA" id="ARBA00022989"/>
    </source>
</evidence>
<evidence type="ECO:0000313" key="13">
    <source>
        <dbReference type="Proteomes" id="UP000039324"/>
    </source>
</evidence>
<evidence type="ECO:0000256" key="4">
    <source>
        <dbReference type="ARBA" id="ARBA00022679"/>
    </source>
</evidence>